<feature type="transmembrane region" description="Helical" evidence="12">
    <location>
        <begin position="251"/>
        <end position="271"/>
    </location>
</feature>
<feature type="transmembrane region" description="Helical" evidence="12">
    <location>
        <begin position="62"/>
        <end position="83"/>
    </location>
</feature>
<evidence type="ECO:0000256" key="8">
    <source>
        <dbReference type="ARBA" id="ARBA00023133"/>
    </source>
</evidence>
<evidence type="ECO:0000256" key="5">
    <source>
        <dbReference type="ARBA" id="ARBA00022989"/>
    </source>
</evidence>
<protein>
    <submittedName>
        <fullName evidence="13">Cytochrome oxidase assembly</fullName>
    </submittedName>
</protein>
<evidence type="ECO:0000256" key="3">
    <source>
        <dbReference type="ARBA" id="ARBA00022692"/>
    </source>
</evidence>
<dbReference type="PANTHER" id="PTHR35457:SF1">
    <property type="entry name" value="HEME A SYNTHASE"/>
    <property type="match status" value="1"/>
</dbReference>
<evidence type="ECO:0000256" key="6">
    <source>
        <dbReference type="ARBA" id="ARBA00023002"/>
    </source>
</evidence>
<feature type="transmembrane region" description="Helical" evidence="12">
    <location>
        <begin position="164"/>
        <end position="189"/>
    </location>
</feature>
<evidence type="ECO:0000256" key="7">
    <source>
        <dbReference type="ARBA" id="ARBA00023004"/>
    </source>
</evidence>
<evidence type="ECO:0000313" key="13">
    <source>
        <dbReference type="EMBL" id="ABY34242.1"/>
    </source>
</evidence>
<dbReference type="InterPro" id="IPR003780">
    <property type="entry name" value="COX15/CtaA_fam"/>
</dbReference>
<dbReference type="GO" id="GO:0006784">
    <property type="term" value="P:heme A biosynthetic process"/>
    <property type="evidence" value="ECO:0007669"/>
    <property type="project" value="InterPro"/>
</dbReference>
<sequence length="322" mass="34184">MDPRHRAFVNFAWLNVGYNLLVIMWGAFVRATGSGAGCGDHWPLCDGQVIPRSPDTAQLIEFSHRVTSGIALLLTIGLLVWALRLFAAGHPARRAAIATMIFMIVESLIGAALVLFRLVAHDASLTRALSLGLHLVNTFLLIGAMALTAWYASGKPAPDLRGKGGLLSMLIAALVGTALVGSSGAITALGDTLLQLGVLPGGVSQSITRDSHPLVWMRIIHPVLGTLVGLAMISLAQRAVRYDPSPTTRRLAWATAAIFVGQIFLGAINVILKAPVWMQLVHLLFADLAWLALVLLSATLLARPGEERVPQPVSVSSPARSA</sequence>
<dbReference type="HOGENOM" id="CLU_053655_0_0_0"/>
<reference evidence="14" key="1">
    <citation type="journal article" date="2011" name="BMC Genomics">
        <title>Complete genome sequence of the filamentous anoxygenic phototrophic bacterium Chloroflexus aurantiacus.</title>
        <authorList>
            <person name="Tang K.H."/>
            <person name="Barry K."/>
            <person name="Chertkov O."/>
            <person name="Dalin E."/>
            <person name="Han C.S."/>
            <person name="Hauser L.J."/>
            <person name="Honchak B.M."/>
            <person name="Karbach L.E."/>
            <person name="Land M.L."/>
            <person name="Lapidus A."/>
            <person name="Larimer F.W."/>
            <person name="Mikhailova N."/>
            <person name="Pitluck S."/>
            <person name="Pierson B.K."/>
            <person name="Blankenship R.E."/>
        </authorList>
    </citation>
    <scope>NUCLEOTIDE SEQUENCE [LARGE SCALE GENOMIC DNA]</scope>
    <source>
        <strain evidence="14">ATCC 29366 / DSM 635 / J-10-fl</strain>
    </source>
</reference>
<dbReference type="KEGG" id="cau:Caur_1010"/>
<dbReference type="InterPro" id="IPR050450">
    <property type="entry name" value="COX15/CtaA_HemeA_synthase"/>
</dbReference>
<evidence type="ECO:0000256" key="2">
    <source>
        <dbReference type="ARBA" id="ARBA00022475"/>
    </source>
</evidence>
<keyword evidence="3 12" id="KW-0812">Transmembrane</keyword>
<dbReference type="Proteomes" id="UP000002008">
    <property type="component" value="Chromosome"/>
</dbReference>
<dbReference type="GO" id="GO:0046872">
    <property type="term" value="F:metal ion binding"/>
    <property type="evidence" value="ECO:0007669"/>
    <property type="project" value="UniProtKB-KW"/>
</dbReference>
<gene>
    <name evidence="13" type="ordered locus">Caur_1010</name>
</gene>
<dbReference type="GO" id="GO:0016020">
    <property type="term" value="C:membrane"/>
    <property type="evidence" value="ECO:0007669"/>
    <property type="project" value="UniProtKB-SubCell"/>
</dbReference>
<dbReference type="PATRIC" id="fig|324602.8.peg.1150"/>
<keyword evidence="9 12" id="KW-0472">Membrane</keyword>
<keyword evidence="8" id="KW-0350">Heme biosynthesis</keyword>
<feature type="transmembrane region" description="Helical" evidence="12">
    <location>
        <begin position="219"/>
        <end position="239"/>
    </location>
</feature>
<accession>A9WIE2</accession>
<evidence type="ECO:0000256" key="1">
    <source>
        <dbReference type="ARBA" id="ARBA00004141"/>
    </source>
</evidence>
<name>A9WIE2_CHLAA</name>
<keyword evidence="2" id="KW-1003">Cell membrane</keyword>
<evidence type="ECO:0000256" key="4">
    <source>
        <dbReference type="ARBA" id="ARBA00022723"/>
    </source>
</evidence>
<dbReference type="Pfam" id="PF02628">
    <property type="entry name" value="COX15-CtaA"/>
    <property type="match status" value="1"/>
</dbReference>
<proteinExistence type="predicted"/>
<feature type="transmembrane region" description="Helical" evidence="12">
    <location>
        <begin position="131"/>
        <end position="152"/>
    </location>
</feature>
<dbReference type="AlphaFoldDB" id="A9WIE2"/>
<comment type="subcellular location">
    <subcellularLocation>
        <location evidence="1">Membrane</location>
        <topology evidence="1">Multi-pass membrane protein</topology>
    </subcellularLocation>
</comment>
<keyword evidence="7" id="KW-0408">Iron</keyword>
<dbReference type="EMBL" id="CP000909">
    <property type="protein sequence ID" value="ABY34242.1"/>
    <property type="molecule type" value="Genomic_DNA"/>
</dbReference>
<evidence type="ECO:0000256" key="11">
    <source>
        <dbReference type="ARBA" id="ARBA00023444"/>
    </source>
</evidence>
<evidence type="ECO:0000256" key="9">
    <source>
        <dbReference type="ARBA" id="ARBA00023136"/>
    </source>
</evidence>
<organism evidence="13 14">
    <name type="scientific">Chloroflexus aurantiacus (strain ATCC 29366 / DSM 635 / J-10-fl)</name>
    <dbReference type="NCBI Taxonomy" id="324602"/>
    <lineage>
        <taxon>Bacteria</taxon>
        <taxon>Bacillati</taxon>
        <taxon>Chloroflexota</taxon>
        <taxon>Chloroflexia</taxon>
        <taxon>Chloroflexales</taxon>
        <taxon>Chloroflexineae</taxon>
        <taxon>Chloroflexaceae</taxon>
        <taxon>Chloroflexus</taxon>
    </lineage>
</organism>
<keyword evidence="4" id="KW-0479">Metal-binding</keyword>
<evidence type="ECO:0000256" key="10">
    <source>
        <dbReference type="ARBA" id="ARBA00023157"/>
    </source>
</evidence>
<dbReference type="FunCoup" id="A9WIE2">
    <property type="interactions" value="149"/>
</dbReference>
<feature type="transmembrane region" description="Helical" evidence="12">
    <location>
        <begin position="95"/>
        <end position="119"/>
    </location>
</feature>
<keyword evidence="14" id="KW-1185">Reference proteome</keyword>
<dbReference type="eggNOG" id="COG1612">
    <property type="taxonomic scope" value="Bacteria"/>
</dbReference>
<evidence type="ECO:0000313" key="14">
    <source>
        <dbReference type="Proteomes" id="UP000002008"/>
    </source>
</evidence>
<dbReference type="GO" id="GO:0016491">
    <property type="term" value="F:oxidoreductase activity"/>
    <property type="evidence" value="ECO:0007669"/>
    <property type="project" value="UniProtKB-KW"/>
</dbReference>
<keyword evidence="10" id="KW-1015">Disulfide bond</keyword>
<keyword evidence="6" id="KW-0560">Oxidoreductase</keyword>
<dbReference type="EnsemblBacteria" id="ABY34242">
    <property type="protein sequence ID" value="ABY34242"/>
    <property type="gene ID" value="Caur_1010"/>
</dbReference>
<keyword evidence="5 12" id="KW-1133">Transmembrane helix</keyword>
<dbReference type="InParanoid" id="A9WIE2"/>
<feature type="transmembrane region" description="Helical" evidence="12">
    <location>
        <begin position="277"/>
        <end position="302"/>
    </location>
</feature>
<dbReference type="STRING" id="324602.Caur_1010"/>
<comment type="pathway">
    <text evidence="11">Porphyrin-containing compound metabolism.</text>
</comment>
<dbReference type="RefSeq" id="WP_012256898.1">
    <property type="nucleotide sequence ID" value="NC_010175.1"/>
</dbReference>
<dbReference type="PANTHER" id="PTHR35457">
    <property type="entry name" value="HEME A SYNTHASE"/>
    <property type="match status" value="1"/>
</dbReference>
<feature type="transmembrane region" description="Helical" evidence="12">
    <location>
        <begin position="7"/>
        <end position="28"/>
    </location>
</feature>
<evidence type="ECO:0000256" key="12">
    <source>
        <dbReference type="SAM" id="Phobius"/>
    </source>
</evidence>